<dbReference type="PANTHER" id="PTHR40392:SF1">
    <property type="entry name" value="2-PHOSPHO-L-LACTATE GUANYLYLTRANSFERASE"/>
    <property type="match status" value="1"/>
</dbReference>
<comment type="pathway">
    <text evidence="5">Cofactor biosynthesis; coenzyme F420 biosynthesis.</text>
</comment>
<feature type="binding site" evidence="5">
    <location>
        <position position="139"/>
    </location>
    <ligand>
        <name>phosphoenolpyruvate</name>
        <dbReference type="ChEBI" id="CHEBI:58702"/>
    </ligand>
</feature>
<keyword evidence="3 5" id="KW-0547">Nucleotide-binding</keyword>
<keyword evidence="7" id="KW-1185">Reference proteome</keyword>
<dbReference type="Proteomes" id="UP000647172">
    <property type="component" value="Unassembled WGS sequence"/>
</dbReference>
<dbReference type="InterPro" id="IPR029044">
    <property type="entry name" value="Nucleotide-diphossugar_trans"/>
</dbReference>
<sequence length="223" mass="21950">MSGADWTAVIPVKSLSAAKSRLRGAVADARHEDLALAMVRDTVAAVHACAAVGDVLVVTDDPAAVAAVTALGARAVPDRPAAGLNAAMRFGADVVAGLGRRRAVLTGDLPALRPAELGAALAAAGPGRSFVADAAGTGTVLLTAAAGTALDPRFGVGSAAAHAASRARPLAGTWPGLRHDVDTAEDLRTVLALGAGEHTCGLLRDLGLIAECGLSGVPGGPAR</sequence>
<keyword evidence="1 5" id="KW-0808">Transferase</keyword>
<dbReference type="Gene3D" id="3.90.550.10">
    <property type="entry name" value="Spore Coat Polysaccharide Biosynthesis Protein SpsA, Chain A"/>
    <property type="match status" value="1"/>
</dbReference>
<dbReference type="PANTHER" id="PTHR40392">
    <property type="entry name" value="2-PHOSPHO-L-LACTATE GUANYLYLTRANSFERASE"/>
    <property type="match status" value="1"/>
</dbReference>
<dbReference type="EMBL" id="BOMQ01000077">
    <property type="protein sequence ID" value="GIE52959.1"/>
    <property type="molecule type" value="Genomic_DNA"/>
</dbReference>
<evidence type="ECO:0000313" key="7">
    <source>
        <dbReference type="Proteomes" id="UP000647172"/>
    </source>
</evidence>
<comment type="function">
    <text evidence="5">Guanylyltransferase that catalyzes the activation of phosphoenolpyruvate (PEP) as enolpyruvoyl-2-diphospho-5'-guanosine, via the condensation of PEP with GTP. It is involved in the biosynthesis of coenzyme F420, a hydride carrier cofactor.</text>
</comment>
<dbReference type="AlphaFoldDB" id="A0A919JTZ8"/>
<dbReference type="RefSeq" id="WP_239130853.1">
    <property type="nucleotide sequence ID" value="NZ_BAAAYJ010000022.1"/>
</dbReference>
<reference evidence="6" key="1">
    <citation type="submission" date="2021-01" db="EMBL/GenBank/DDBJ databases">
        <title>Whole genome shotgun sequence of Actinoplanes nipponensis NBRC 14063.</title>
        <authorList>
            <person name="Komaki H."/>
            <person name="Tamura T."/>
        </authorList>
    </citation>
    <scope>NUCLEOTIDE SEQUENCE</scope>
    <source>
        <strain evidence="6">NBRC 14063</strain>
    </source>
</reference>
<feature type="binding site" evidence="5">
    <location>
        <position position="155"/>
    </location>
    <ligand>
        <name>phosphoenolpyruvate</name>
        <dbReference type="ChEBI" id="CHEBI:58702"/>
    </ligand>
</feature>
<comment type="caution">
    <text evidence="6">The sequence shown here is derived from an EMBL/GenBank/DDBJ whole genome shotgun (WGS) entry which is preliminary data.</text>
</comment>
<gene>
    <name evidence="6" type="primary">cofC</name>
    <name evidence="5" type="synonym">fbiD</name>
    <name evidence="6" type="ORF">Ani05nite_64930</name>
</gene>
<comment type="similarity">
    <text evidence="5">Belongs to the CofC family.</text>
</comment>
<organism evidence="6 7">
    <name type="scientific">Actinoplanes nipponensis</name>
    <dbReference type="NCBI Taxonomy" id="135950"/>
    <lineage>
        <taxon>Bacteria</taxon>
        <taxon>Bacillati</taxon>
        <taxon>Actinomycetota</taxon>
        <taxon>Actinomycetes</taxon>
        <taxon>Micromonosporales</taxon>
        <taxon>Micromonosporaceae</taxon>
        <taxon>Actinoplanes</taxon>
    </lineage>
</organism>
<keyword evidence="2 5" id="KW-0548">Nucleotidyltransferase</keyword>
<keyword evidence="4 5" id="KW-0342">GTP-binding</keyword>
<accession>A0A919JTZ8</accession>
<dbReference type="SUPFAM" id="SSF53448">
    <property type="entry name" value="Nucleotide-diphospho-sugar transferases"/>
    <property type="match status" value="1"/>
</dbReference>
<dbReference type="Pfam" id="PF01983">
    <property type="entry name" value="CofC"/>
    <property type="match status" value="1"/>
</dbReference>
<evidence type="ECO:0000313" key="6">
    <source>
        <dbReference type="EMBL" id="GIE52959.1"/>
    </source>
</evidence>
<comment type="catalytic activity">
    <reaction evidence="5">
        <text>phosphoenolpyruvate + GTP + H(+) = enolpyruvoyl-2-diphospho-5'-guanosine + diphosphate</text>
        <dbReference type="Rhea" id="RHEA:30519"/>
        <dbReference type="ChEBI" id="CHEBI:15378"/>
        <dbReference type="ChEBI" id="CHEBI:33019"/>
        <dbReference type="ChEBI" id="CHEBI:37565"/>
        <dbReference type="ChEBI" id="CHEBI:58702"/>
        <dbReference type="ChEBI" id="CHEBI:143701"/>
        <dbReference type="EC" id="2.7.7.105"/>
    </reaction>
</comment>
<dbReference type="HAMAP" id="MF_02114">
    <property type="entry name" value="CofC"/>
    <property type="match status" value="1"/>
</dbReference>
<dbReference type="GO" id="GO:0005525">
    <property type="term" value="F:GTP binding"/>
    <property type="evidence" value="ECO:0007669"/>
    <property type="project" value="UniProtKB-KW"/>
</dbReference>
<dbReference type="GO" id="GO:0052645">
    <property type="term" value="P:F420-0 metabolic process"/>
    <property type="evidence" value="ECO:0007669"/>
    <property type="project" value="UniProtKB-UniRule"/>
</dbReference>
<dbReference type="InterPro" id="IPR002835">
    <property type="entry name" value="CofC"/>
</dbReference>
<evidence type="ECO:0000256" key="4">
    <source>
        <dbReference type="ARBA" id="ARBA00023134"/>
    </source>
</evidence>
<evidence type="ECO:0000256" key="5">
    <source>
        <dbReference type="HAMAP-Rule" id="MF_02114"/>
    </source>
</evidence>
<proteinExistence type="inferred from homology"/>
<protein>
    <recommendedName>
        <fullName evidence="5">Phosphoenolpyruvate guanylyltransferase</fullName>
        <shortName evidence="5">PEP guanylyltransferase</shortName>
        <ecNumber evidence="5">2.7.7.105</ecNumber>
    </recommendedName>
</protein>
<name>A0A919JTZ8_9ACTN</name>
<dbReference type="NCBIfam" id="TIGR03552">
    <property type="entry name" value="F420_cofC"/>
    <property type="match status" value="1"/>
</dbReference>
<feature type="binding site" evidence="5">
    <location>
        <position position="158"/>
    </location>
    <ligand>
        <name>phosphoenolpyruvate</name>
        <dbReference type="ChEBI" id="CHEBI:58702"/>
    </ligand>
</feature>
<evidence type="ECO:0000256" key="1">
    <source>
        <dbReference type="ARBA" id="ARBA00022679"/>
    </source>
</evidence>
<dbReference type="GO" id="GO:0043814">
    <property type="term" value="F:phospholactate guanylyltransferase activity"/>
    <property type="evidence" value="ECO:0007669"/>
    <property type="project" value="InterPro"/>
</dbReference>
<evidence type="ECO:0000256" key="2">
    <source>
        <dbReference type="ARBA" id="ARBA00022695"/>
    </source>
</evidence>
<dbReference type="EC" id="2.7.7.105" evidence="5"/>
<evidence type="ECO:0000256" key="3">
    <source>
        <dbReference type="ARBA" id="ARBA00022741"/>
    </source>
</evidence>